<dbReference type="PANTHER" id="PTHR46313">
    <property type="match status" value="1"/>
</dbReference>
<dbReference type="Pfam" id="PF01593">
    <property type="entry name" value="Amino_oxidase"/>
    <property type="match status" value="1"/>
</dbReference>
<evidence type="ECO:0000313" key="2">
    <source>
        <dbReference type="EMBL" id="CAE0752236.1"/>
    </source>
</evidence>
<accession>A0A7S4EU75</accession>
<evidence type="ECO:0000259" key="1">
    <source>
        <dbReference type="Pfam" id="PF01593"/>
    </source>
</evidence>
<proteinExistence type="predicted"/>
<gene>
    <name evidence="2" type="ORF">PCAR00345_LOCUS4821</name>
</gene>
<dbReference type="InterPro" id="IPR036188">
    <property type="entry name" value="FAD/NAD-bd_sf"/>
</dbReference>
<dbReference type="Gene3D" id="3.50.50.60">
    <property type="entry name" value="FAD/NAD(P)-binding domain"/>
    <property type="match status" value="2"/>
</dbReference>
<name>A0A7S4EU75_CHRCT</name>
<organism evidence="2">
    <name type="scientific">Chrysotila carterae</name>
    <name type="common">Marine alga</name>
    <name type="synonym">Syracosphaera carterae</name>
    <dbReference type="NCBI Taxonomy" id="13221"/>
    <lineage>
        <taxon>Eukaryota</taxon>
        <taxon>Haptista</taxon>
        <taxon>Haptophyta</taxon>
        <taxon>Prymnesiophyceae</taxon>
        <taxon>Isochrysidales</taxon>
        <taxon>Isochrysidaceae</taxon>
        <taxon>Chrysotila</taxon>
    </lineage>
</organism>
<dbReference type="InterPro" id="IPR045892">
    <property type="entry name" value="CrtISO-like"/>
</dbReference>
<dbReference type="SUPFAM" id="SSF51905">
    <property type="entry name" value="FAD/NAD(P)-binding domain"/>
    <property type="match status" value="1"/>
</dbReference>
<reference evidence="2" key="1">
    <citation type="submission" date="2021-01" db="EMBL/GenBank/DDBJ databases">
        <authorList>
            <person name="Corre E."/>
            <person name="Pelletier E."/>
            <person name="Niang G."/>
            <person name="Scheremetjew M."/>
            <person name="Finn R."/>
            <person name="Kale V."/>
            <person name="Holt S."/>
            <person name="Cochrane G."/>
            <person name="Meng A."/>
            <person name="Brown T."/>
            <person name="Cohen L."/>
        </authorList>
    </citation>
    <scope>NUCLEOTIDE SEQUENCE</scope>
    <source>
        <strain evidence="2">CCMP645</strain>
    </source>
</reference>
<feature type="domain" description="Amine oxidase" evidence="1">
    <location>
        <begin position="66"/>
        <end position="557"/>
    </location>
</feature>
<dbReference type="EMBL" id="HBIZ01008317">
    <property type="protein sequence ID" value="CAE0752236.1"/>
    <property type="molecule type" value="Transcribed_RNA"/>
</dbReference>
<protein>
    <recommendedName>
        <fullName evidence="1">Amine oxidase domain-containing protein</fullName>
    </recommendedName>
</protein>
<sequence length="580" mass="62454">MSQARPAANGAGARHNTPVGKRGICSQSNPSGLCKWLFLVIASFAVDQSTALKAATADVLVVGSGIGGLSAAALLSRYGYRVSVLERHTIAGGAAHSFERGGYIFDSGPSLWSGCAVPSTNPLRQVLDAIDESPDWVQYDGWCMYTEQGDFYAKSGDNVDFERVLREYGSRDAVAQWRALREFIAPMQRAVQWAPPLALRADAGVVSTSLPWLPRLADYEIPIKAGLLSGPWEAVLDRAGVTDPFLRNWFDFLAFAFSGLRSDGTVAAAMVFMLADFYADGAKMDYPVGGSGAVVDALVRGVTKHGGSVRVGCEVSSLLVEEGRCVGVCLKDGEELRCTTAVISNADVWATAALLPPAMRAHFRGRDEGLDEATPETPSFMHLHIGFDAKGLSDQALRSIHHIVVPKWDLLDAPQSAVFVSVPSLLDPSLSPEGKHVLHAYLPATEPFEQWANLDRKSRAYRDLKRERAECLYRAIELFIPDIRERAQVTMIGSPLTHARFLARHRGTYGPAIAAGKSTFAGAKSKLPGLLCCGDSTWPGIGVPAVAGSGIAAAHAIADADKQKQLLNDMRKRRVLVPEV</sequence>
<dbReference type="PANTHER" id="PTHR46313:SF3">
    <property type="entry name" value="PROLYCOPENE ISOMERASE, CHLOROPLASTIC"/>
    <property type="match status" value="1"/>
</dbReference>
<dbReference type="InterPro" id="IPR002937">
    <property type="entry name" value="Amino_oxidase"/>
</dbReference>
<dbReference type="GO" id="GO:0016491">
    <property type="term" value="F:oxidoreductase activity"/>
    <property type="evidence" value="ECO:0007669"/>
    <property type="project" value="InterPro"/>
</dbReference>
<dbReference type="GO" id="GO:0016116">
    <property type="term" value="P:carotenoid metabolic process"/>
    <property type="evidence" value="ECO:0007669"/>
    <property type="project" value="InterPro"/>
</dbReference>
<dbReference type="AlphaFoldDB" id="A0A7S4EU75"/>